<proteinExistence type="predicted"/>
<sequence>MFTDFVEQVTALGPLGSSEGLDPEALKPKLRAAVSALEGRTFRMLFAKQARKIKDEGSYGEFPDGEKLVETFYKEMALNETLSYLGEKERSAPELAGLLGVDEDSTLA</sequence>
<organism evidence="1">
    <name type="scientific">marine sediment metagenome</name>
    <dbReference type="NCBI Taxonomy" id="412755"/>
    <lineage>
        <taxon>unclassified sequences</taxon>
        <taxon>metagenomes</taxon>
        <taxon>ecological metagenomes</taxon>
    </lineage>
</organism>
<feature type="non-terminal residue" evidence="1">
    <location>
        <position position="108"/>
    </location>
</feature>
<reference evidence="1" key="1">
    <citation type="journal article" date="2015" name="Nature">
        <title>Complex archaea that bridge the gap between prokaryotes and eukaryotes.</title>
        <authorList>
            <person name="Spang A."/>
            <person name="Saw J.H."/>
            <person name="Jorgensen S.L."/>
            <person name="Zaremba-Niedzwiedzka K."/>
            <person name="Martijn J."/>
            <person name="Lind A.E."/>
            <person name="van Eijk R."/>
            <person name="Schleper C."/>
            <person name="Guy L."/>
            <person name="Ettema T.J."/>
        </authorList>
    </citation>
    <scope>NUCLEOTIDE SEQUENCE</scope>
</reference>
<protein>
    <submittedName>
        <fullName evidence="1">Uncharacterized protein</fullName>
    </submittedName>
</protein>
<gene>
    <name evidence="1" type="ORF">LCGC14_2673130</name>
</gene>
<dbReference type="EMBL" id="LAZR01046925">
    <property type="protein sequence ID" value="KKK95404.1"/>
    <property type="molecule type" value="Genomic_DNA"/>
</dbReference>
<dbReference type="AlphaFoldDB" id="A0A0F9BYJ0"/>
<name>A0A0F9BYJ0_9ZZZZ</name>
<comment type="caution">
    <text evidence="1">The sequence shown here is derived from an EMBL/GenBank/DDBJ whole genome shotgun (WGS) entry which is preliminary data.</text>
</comment>
<accession>A0A0F9BYJ0</accession>
<evidence type="ECO:0000313" key="1">
    <source>
        <dbReference type="EMBL" id="KKK95404.1"/>
    </source>
</evidence>